<gene>
    <name evidence="1" type="ORF">Ahy_A06g027335</name>
</gene>
<dbReference type="EMBL" id="SDMP01000006">
    <property type="protein sequence ID" value="RYR52407.1"/>
    <property type="molecule type" value="Genomic_DNA"/>
</dbReference>
<name>A0A445CNA5_ARAHY</name>
<proteinExistence type="predicted"/>
<dbReference type="Proteomes" id="UP000289738">
    <property type="component" value="Chromosome A06"/>
</dbReference>
<evidence type="ECO:0000313" key="1">
    <source>
        <dbReference type="EMBL" id="RYR52407.1"/>
    </source>
</evidence>
<comment type="caution">
    <text evidence="1">The sequence shown here is derived from an EMBL/GenBank/DDBJ whole genome shotgun (WGS) entry which is preliminary data.</text>
</comment>
<reference evidence="1 2" key="1">
    <citation type="submission" date="2019-01" db="EMBL/GenBank/DDBJ databases">
        <title>Sequencing of cultivated peanut Arachis hypogaea provides insights into genome evolution and oil improvement.</title>
        <authorList>
            <person name="Chen X."/>
        </authorList>
    </citation>
    <scope>NUCLEOTIDE SEQUENCE [LARGE SCALE GENOMIC DNA]</scope>
    <source>
        <strain evidence="2">cv. Fuhuasheng</strain>
        <tissue evidence="1">Leaves</tissue>
    </source>
</reference>
<sequence length="134" mass="15417">MLMNVSAKDSRIKNFLPKEYKKAFDMQKTLLSIGSTGITRYLRFAKYKMVPFTLSTLCNNTAIVAIFRSSDSHVAMFLHVYVHDVYKMFEICKVYRGEFVPMGDASTWDRYEGAKVIANWTLRSATKGRPKSTH</sequence>
<keyword evidence="2" id="KW-1185">Reference proteome</keyword>
<accession>A0A445CNA5</accession>
<organism evidence="1 2">
    <name type="scientific">Arachis hypogaea</name>
    <name type="common">Peanut</name>
    <dbReference type="NCBI Taxonomy" id="3818"/>
    <lineage>
        <taxon>Eukaryota</taxon>
        <taxon>Viridiplantae</taxon>
        <taxon>Streptophyta</taxon>
        <taxon>Embryophyta</taxon>
        <taxon>Tracheophyta</taxon>
        <taxon>Spermatophyta</taxon>
        <taxon>Magnoliopsida</taxon>
        <taxon>eudicotyledons</taxon>
        <taxon>Gunneridae</taxon>
        <taxon>Pentapetalae</taxon>
        <taxon>rosids</taxon>
        <taxon>fabids</taxon>
        <taxon>Fabales</taxon>
        <taxon>Fabaceae</taxon>
        <taxon>Papilionoideae</taxon>
        <taxon>50 kb inversion clade</taxon>
        <taxon>dalbergioids sensu lato</taxon>
        <taxon>Dalbergieae</taxon>
        <taxon>Pterocarpus clade</taxon>
        <taxon>Arachis</taxon>
    </lineage>
</organism>
<dbReference type="AlphaFoldDB" id="A0A445CNA5"/>
<protein>
    <submittedName>
        <fullName evidence="1">Uncharacterized protein</fullName>
    </submittedName>
</protein>
<evidence type="ECO:0000313" key="2">
    <source>
        <dbReference type="Proteomes" id="UP000289738"/>
    </source>
</evidence>